<dbReference type="EMBL" id="JAFEMO010000001">
    <property type="protein sequence ID" value="KAH7576367.1"/>
    <property type="molecule type" value="Genomic_DNA"/>
</dbReference>
<organism evidence="1 2">
    <name type="scientific">Xanthoceras sorbifolium</name>
    <dbReference type="NCBI Taxonomy" id="99658"/>
    <lineage>
        <taxon>Eukaryota</taxon>
        <taxon>Viridiplantae</taxon>
        <taxon>Streptophyta</taxon>
        <taxon>Embryophyta</taxon>
        <taxon>Tracheophyta</taxon>
        <taxon>Spermatophyta</taxon>
        <taxon>Magnoliopsida</taxon>
        <taxon>eudicotyledons</taxon>
        <taxon>Gunneridae</taxon>
        <taxon>Pentapetalae</taxon>
        <taxon>rosids</taxon>
        <taxon>malvids</taxon>
        <taxon>Sapindales</taxon>
        <taxon>Sapindaceae</taxon>
        <taxon>Xanthoceroideae</taxon>
        <taxon>Xanthoceras</taxon>
    </lineage>
</organism>
<dbReference type="Proteomes" id="UP000827721">
    <property type="component" value="Unassembled WGS sequence"/>
</dbReference>
<reference evidence="1 2" key="1">
    <citation type="submission" date="2021-02" db="EMBL/GenBank/DDBJ databases">
        <title>Plant Genome Project.</title>
        <authorList>
            <person name="Zhang R.-G."/>
        </authorList>
    </citation>
    <scope>NUCLEOTIDE SEQUENCE [LARGE SCALE GENOMIC DNA]</scope>
    <source>
        <tissue evidence="1">Leaves</tissue>
    </source>
</reference>
<gene>
    <name evidence="1" type="ORF">JRO89_XS01G0046200</name>
</gene>
<comment type="caution">
    <text evidence="1">The sequence shown here is derived from an EMBL/GenBank/DDBJ whole genome shotgun (WGS) entry which is preliminary data.</text>
</comment>
<sequence length="211" mass="23557">MSKPGTIKLFCPSVSKVVQLVAWEEQRLDLGFISAAFGLDPSTVKINGHFISRGVDLVSTSVTWRSLLKFFSAKGLSTGKHDRDALIVDGKLTKVGSKRSYDCQVVTDINQRPNPEDINLPQNKKLRDSSSGSYFAPGSLYEEVGCNEGDGEELCFLNKLRLNETNSDFRTSRDDRCGTISGTQFKCRYLSKRPREEEVITPTPTPCKRIR</sequence>
<proteinExistence type="predicted"/>
<evidence type="ECO:0000313" key="1">
    <source>
        <dbReference type="EMBL" id="KAH7576367.1"/>
    </source>
</evidence>
<protein>
    <submittedName>
        <fullName evidence="1">Uncharacterized protein</fullName>
    </submittedName>
</protein>
<dbReference type="PANTHER" id="PTHR39104:SF1">
    <property type="entry name" value="AMINO ACID-LIGASE"/>
    <property type="match status" value="1"/>
</dbReference>
<keyword evidence="2" id="KW-1185">Reference proteome</keyword>
<accession>A0ABQ8II72</accession>
<name>A0ABQ8II72_9ROSI</name>
<dbReference type="PANTHER" id="PTHR39104">
    <property type="entry name" value="AMINO ACID-LIGASE"/>
    <property type="match status" value="1"/>
</dbReference>
<evidence type="ECO:0000313" key="2">
    <source>
        <dbReference type="Proteomes" id="UP000827721"/>
    </source>
</evidence>